<sequence length="493" mass="54452">MNLLDRAIGAVAPMAALRRVRARAALKAVMHFEAATAGRRGASWRPAASDADTAADPARQRLAFIARDMVRNTAFASRVQGVVANNVVGDGIIPKVRGKSKAARQSLLAAIEAHCDTTAIDADGRQNLYGLQRLVMNTVVEAGEVLIRRRPRDLSDKLPLPFQIQILEPDYLDDSRDGQLDNGNIVEGGIEFDRIGRRVAYYLFSQHPGAMGSLRRRWESHRIPADSVLHIYRQDRPGQMRGVSWFAPVALRLQDFADGQDAHLMRQKIAACFTAFRVAPDAEHPGTDPQDPAGLSSLSPGRVQSLQPGEDIRFGTPPGVTGVEEFYRWVMRAVSADMGLTYEAVTNDFSGVNFSSARMARMEMDRNVSSWQWLMMVPQMMQPIGRWIIEDWAIVNGKNPASVSLDWVPPPRVIVDPTREIPAMADQVRAGFTSRGEIVRRLGYDPERVNEEIVEERAADRVAGLIFDSDAGAVKGLRPYPPEDAPPQKGDEA</sequence>
<dbReference type="RefSeq" id="WP_146285472.1">
    <property type="nucleotide sequence ID" value="NZ_BMLP01000001.1"/>
</dbReference>
<dbReference type="EMBL" id="BMLP01000001">
    <property type="protein sequence ID" value="GGO26712.1"/>
    <property type="molecule type" value="Genomic_DNA"/>
</dbReference>
<dbReference type="OrthoDB" id="9770450at2"/>
<dbReference type="InterPro" id="IPR006429">
    <property type="entry name" value="Phage_lambda_portal"/>
</dbReference>
<dbReference type="Proteomes" id="UP000598196">
    <property type="component" value="Unassembled WGS sequence"/>
</dbReference>
<name>A0A917YHV2_9RHOB</name>
<reference evidence="2 3" key="1">
    <citation type="journal article" date="2014" name="Int. J. Syst. Evol. Microbiol.">
        <title>Complete genome sequence of Corynebacterium casei LMG S-19264T (=DSM 44701T), isolated from a smear-ripened cheese.</title>
        <authorList>
            <consortium name="US DOE Joint Genome Institute (JGI-PGF)"/>
            <person name="Walter F."/>
            <person name="Albersmeier A."/>
            <person name="Kalinowski J."/>
            <person name="Ruckert C."/>
        </authorList>
    </citation>
    <scope>NUCLEOTIDE SEQUENCE [LARGE SCALE GENOMIC DNA]</scope>
    <source>
        <strain evidence="2 3">CGMCC 1.7029</strain>
    </source>
</reference>
<comment type="caution">
    <text evidence="2">The sequence shown here is derived from an EMBL/GenBank/DDBJ whole genome shotgun (WGS) entry which is preliminary data.</text>
</comment>
<feature type="compositionally biased region" description="Polar residues" evidence="1">
    <location>
        <begin position="296"/>
        <end position="307"/>
    </location>
</feature>
<keyword evidence="3" id="KW-1185">Reference proteome</keyword>
<evidence type="ECO:0000313" key="3">
    <source>
        <dbReference type="Proteomes" id="UP000598196"/>
    </source>
</evidence>
<dbReference type="AlphaFoldDB" id="A0A917YHV2"/>
<feature type="region of interest" description="Disordered" evidence="1">
    <location>
        <begin position="473"/>
        <end position="493"/>
    </location>
</feature>
<accession>A0A917YHV2</accession>
<dbReference type="GO" id="GO:0005198">
    <property type="term" value="F:structural molecule activity"/>
    <property type="evidence" value="ECO:0007669"/>
    <property type="project" value="InterPro"/>
</dbReference>
<proteinExistence type="predicted"/>
<evidence type="ECO:0000313" key="2">
    <source>
        <dbReference type="EMBL" id="GGO26712.1"/>
    </source>
</evidence>
<dbReference type="GO" id="GO:0019068">
    <property type="term" value="P:virion assembly"/>
    <property type="evidence" value="ECO:0007669"/>
    <property type="project" value="InterPro"/>
</dbReference>
<dbReference type="NCBIfam" id="TIGR01539">
    <property type="entry name" value="portal_lambda"/>
    <property type="match status" value="1"/>
</dbReference>
<dbReference type="Pfam" id="PF05136">
    <property type="entry name" value="Phage_portal_2"/>
    <property type="match status" value="1"/>
</dbReference>
<feature type="region of interest" description="Disordered" evidence="1">
    <location>
        <begin position="281"/>
        <end position="315"/>
    </location>
</feature>
<gene>
    <name evidence="2" type="ORF">GCM10010991_07630</name>
</gene>
<organism evidence="2 3">
    <name type="scientific">Gemmobacter aquaticus</name>
    <dbReference type="NCBI Taxonomy" id="490185"/>
    <lineage>
        <taxon>Bacteria</taxon>
        <taxon>Pseudomonadati</taxon>
        <taxon>Pseudomonadota</taxon>
        <taxon>Alphaproteobacteria</taxon>
        <taxon>Rhodobacterales</taxon>
        <taxon>Paracoccaceae</taxon>
        <taxon>Gemmobacter</taxon>
    </lineage>
</organism>
<protein>
    <submittedName>
        <fullName evidence="2">Phage portal protein</fullName>
    </submittedName>
</protein>
<evidence type="ECO:0000256" key="1">
    <source>
        <dbReference type="SAM" id="MobiDB-lite"/>
    </source>
</evidence>